<gene>
    <name evidence="1" type="ORF">GBF38_005944</name>
</gene>
<feature type="non-terminal residue" evidence="1">
    <location>
        <position position="31"/>
    </location>
</feature>
<comment type="caution">
    <text evidence="1">The sequence shown here is derived from an EMBL/GenBank/DDBJ whole genome shotgun (WGS) entry which is preliminary data.</text>
</comment>
<accession>A0ACB7FAL4</accession>
<proteinExistence type="predicted"/>
<name>A0ACB7FAL4_NIBAL</name>
<organism evidence="1 2">
    <name type="scientific">Nibea albiflora</name>
    <name type="common">Yellow drum</name>
    <name type="synonym">Corvina albiflora</name>
    <dbReference type="NCBI Taxonomy" id="240163"/>
    <lineage>
        <taxon>Eukaryota</taxon>
        <taxon>Metazoa</taxon>
        <taxon>Chordata</taxon>
        <taxon>Craniata</taxon>
        <taxon>Vertebrata</taxon>
        <taxon>Euteleostomi</taxon>
        <taxon>Actinopterygii</taxon>
        <taxon>Neopterygii</taxon>
        <taxon>Teleostei</taxon>
        <taxon>Neoteleostei</taxon>
        <taxon>Acanthomorphata</taxon>
        <taxon>Eupercaria</taxon>
        <taxon>Sciaenidae</taxon>
        <taxon>Nibea</taxon>
    </lineage>
</organism>
<sequence>NARHCQSPYVATTFQSVDLHQVFHEWMDVTS</sequence>
<reference evidence="1" key="1">
    <citation type="submission" date="2020-04" db="EMBL/GenBank/DDBJ databases">
        <title>A chromosome-scale assembly and high-density genetic map of the yellow drum (Nibea albiflora) genome.</title>
        <authorList>
            <person name="Xu D."/>
            <person name="Zhang W."/>
            <person name="Chen R."/>
            <person name="Tan P."/>
            <person name="Wang L."/>
            <person name="Song H."/>
            <person name="Tian L."/>
            <person name="Zhu Q."/>
            <person name="Wang B."/>
        </authorList>
    </citation>
    <scope>NUCLEOTIDE SEQUENCE</scope>
    <source>
        <strain evidence="1">ZJHYS-2018</strain>
    </source>
</reference>
<keyword evidence="2" id="KW-1185">Reference proteome</keyword>
<dbReference type="EMBL" id="CM024802">
    <property type="protein sequence ID" value="KAG8011239.1"/>
    <property type="molecule type" value="Genomic_DNA"/>
</dbReference>
<evidence type="ECO:0000313" key="1">
    <source>
        <dbReference type="EMBL" id="KAG8011239.1"/>
    </source>
</evidence>
<dbReference type="Proteomes" id="UP000805704">
    <property type="component" value="Chromosome 14"/>
</dbReference>
<protein>
    <submittedName>
        <fullName evidence="1">Uncharacterized protein</fullName>
    </submittedName>
</protein>
<feature type="non-terminal residue" evidence="1">
    <location>
        <position position="1"/>
    </location>
</feature>
<evidence type="ECO:0000313" key="2">
    <source>
        <dbReference type="Proteomes" id="UP000805704"/>
    </source>
</evidence>